<proteinExistence type="predicted"/>
<evidence type="ECO:0000256" key="1">
    <source>
        <dbReference type="SAM" id="Phobius"/>
    </source>
</evidence>
<dbReference type="OrthoDB" id="428346at2759"/>
<organism evidence="2 3">
    <name type="scientific">Mortierella isabellina</name>
    <name type="common">Filamentous fungus</name>
    <name type="synonym">Umbelopsis isabellina</name>
    <dbReference type="NCBI Taxonomy" id="91625"/>
    <lineage>
        <taxon>Eukaryota</taxon>
        <taxon>Fungi</taxon>
        <taxon>Fungi incertae sedis</taxon>
        <taxon>Mucoromycota</taxon>
        <taxon>Mucoromycotina</taxon>
        <taxon>Umbelopsidomycetes</taxon>
        <taxon>Umbelopsidales</taxon>
        <taxon>Umbelopsidaceae</taxon>
        <taxon>Umbelopsis</taxon>
    </lineage>
</organism>
<dbReference type="Proteomes" id="UP000654370">
    <property type="component" value="Unassembled WGS sequence"/>
</dbReference>
<gene>
    <name evidence="2" type="ORF">INT43_005932</name>
</gene>
<dbReference type="EMBL" id="JAEPQZ010000012">
    <property type="protein sequence ID" value="KAG2174870.1"/>
    <property type="molecule type" value="Genomic_DNA"/>
</dbReference>
<keyword evidence="3" id="KW-1185">Reference proteome</keyword>
<keyword evidence="1" id="KW-1133">Transmembrane helix</keyword>
<reference evidence="2" key="1">
    <citation type="submission" date="2020-12" db="EMBL/GenBank/DDBJ databases">
        <title>Metabolic potential, ecology and presence of endohyphal bacteria is reflected in genomic diversity of Mucoromycotina.</title>
        <authorList>
            <person name="Muszewska A."/>
            <person name="Okrasinska A."/>
            <person name="Steczkiewicz K."/>
            <person name="Drgas O."/>
            <person name="Orlowska M."/>
            <person name="Perlinska-Lenart U."/>
            <person name="Aleksandrzak-Piekarczyk T."/>
            <person name="Szatraj K."/>
            <person name="Zielenkiewicz U."/>
            <person name="Pilsyk S."/>
            <person name="Malc E."/>
            <person name="Mieczkowski P."/>
            <person name="Kruszewska J.S."/>
            <person name="Biernat P."/>
            <person name="Pawlowska J."/>
        </authorList>
    </citation>
    <scope>NUCLEOTIDE SEQUENCE</scope>
    <source>
        <strain evidence="2">WA0000067209</strain>
    </source>
</reference>
<sequence length="569" mass="64616">MQPSYRKLDTTDQSIKYQLAKTLAVSSLASTVLLSFAALFYTTSRSHHASEALSHYKAFQCSLPPKLMLPMSEDETYTPPDPDPSLRKILTFVRPEDHDIYCEQFKQLGDAETATNLYDHHIKKECGNWQAKYTRLQNRRAQQLEQLKNGDLDERNYEDRPRFIAYICANLGQYHRSACGGLADRMMGMVSTFFTALISDRAYYAYWEPHNPFELETAFEAPNINWTYDIDTMRGIYDNSSVMTSHRILDTMNLKYPMLNSLVFPDGPDTNLTDLWPESVGVDLIAPASGDKAISTLIESKSNRGFILNTFRQSSVYPKYLYSMGLNEENIFGCITDYLFRPTIGSRRFIDAYRYLLRLDSVLSIGIQIRTGDSNIVDPETSIDTTSLSTYDYFFKCARQVGESRRQAHHTKVVYFLVTDSAALRDQAVSLNDNPVLSRQYLGDKNSKVLVTGLPIEHIERGQVSHAYTRHQNLTEEEKLSIEHQISHNEQIAGVNSAIIENYILSSTTYRVITKMGFGKMAAFNSRVNGTTYALPVLDKYNLGDVVPDCTDPDAIESFDSLSLMWSLG</sequence>
<protein>
    <submittedName>
        <fullName evidence="2">Uncharacterized protein</fullName>
    </submittedName>
</protein>
<keyword evidence="1" id="KW-0812">Transmembrane</keyword>
<accession>A0A8H7PJF5</accession>
<name>A0A8H7PJF5_MORIS</name>
<keyword evidence="1" id="KW-0472">Membrane</keyword>
<dbReference type="AlphaFoldDB" id="A0A8H7PJF5"/>
<feature type="transmembrane region" description="Helical" evidence="1">
    <location>
        <begin position="20"/>
        <end position="41"/>
    </location>
</feature>
<comment type="caution">
    <text evidence="2">The sequence shown here is derived from an EMBL/GenBank/DDBJ whole genome shotgun (WGS) entry which is preliminary data.</text>
</comment>
<dbReference type="Gene3D" id="3.40.50.11350">
    <property type="match status" value="1"/>
</dbReference>
<evidence type="ECO:0000313" key="2">
    <source>
        <dbReference type="EMBL" id="KAG2174870.1"/>
    </source>
</evidence>
<evidence type="ECO:0000313" key="3">
    <source>
        <dbReference type="Proteomes" id="UP000654370"/>
    </source>
</evidence>